<feature type="compositionally biased region" description="Polar residues" evidence="1">
    <location>
        <begin position="237"/>
        <end position="259"/>
    </location>
</feature>
<organism evidence="2 3">
    <name type="scientific">Smittium angustum</name>
    <dbReference type="NCBI Taxonomy" id="133377"/>
    <lineage>
        <taxon>Eukaryota</taxon>
        <taxon>Fungi</taxon>
        <taxon>Fungi incertae sedis</taxon>
        <taxon>Zoopagomycota</taxon>
        <taxon>Kickxellomycotina</taxon>
        <taxon>Harpellomycetes</taxon>
        <taxon>Harpellales</taxon>
        <taxon>Legeriomycetaceae</taxon>
        <taxon>Smittium</taxon>
    </lineage>
</organism>
<proteinExistence type="predicted"/>
<comment type="caution">
    <text evidence="2">The sequence shown here is derived from an EMBL/GenBank/DDBJ whole genome shotgun (WGS) entry which is preliminary data.</text>
</comment>
<feature type="region of interest" description="Disordered" evidence="1">
    <location>
        <begin position="559"/>
        <end position="583"/>
    </location>
</feature>
<reference evidence="2 3" key="1">
    <citation type="journal article" date="2018" name="MBio">
        <title>Comparative Genomics Reveals the Core Gene Toolbox for the Fungus-Insect Symbiosis.</title>
        <authorList>
            <person name="Wang Y."/>
            <person name="Stata M."/>
            <person name="Wang W."/>
            <person name="Stajich J.E."/>
            <person name="White M.M."/>
            <person name="Moncalvo J.M."/>
        </authorList>
    </citation>
    <scope>NUCLEOTIDE SEQUENCE [LARGE SCALE GENOMIC DNA]</scope>
    <source>
        <strain evidence="2 3">AUS-126-30</strain>
    </source>
</reference>
<feature type="compositionally biased region" description="Low complexity" evidence="1">
    <location>
        <begin position="21"/>
        <end position="30"/>
    </location>
</feature>
<keyword evidence="3" id="KW-1185">Reference proteome</keyword>
<gene>
    <name evidence="2" type="ORF">BB558_000341</name>
</gene>
<feature type="region of interest" description="Disordered" evidence="1">
    <location>
        <begin position="466"/>
        <end position="535"/>
    </location>
</feature>
<evidence type="ECO:0000313" key="3">
    <source>
        <dbReference type="Proteomes" id="UP000245591"/>
    </source>
</evidence>
<evidence type="ECO:0000256" key="1">
    <source>
        <dbReference type="SAM" id="MobiDB-lite"/>
    </source>
</evidence>
<accession>A0A2U1JEE8</accession>
<feature type="region of interest" description="Disordered" evidence="1">
    <location>
        <begin position="237"/>
        <end position="301"/>
    </location>
</feature>
<name>A0A2U1JEE8_SMIAN</name>
<feature type="compositionally biased region" description="Basic and acidic residues" evidence="1">
    <location>
        <begin position="466"/>
        <end position="479"/>
    </location>
</feature>
<dbReference type="Proteomes" id="UP000245591">
    <property type="component" value="Unassembled WGS sequence"/>
</dbReference>
<protein>
    <submittedName>
        <fullName evidence="2">Uncharacterized protein</fullName>
    </submittedName>
</protein>
<dbReference type="EMBL" id="MBFU01000013">
    <property type="protein sequence ID" value="PWA03476.1"/>
    <property type="molecule type" value="Genomic_DNA"/>
</dbReference>
<feature type="compositionally biased region" description="Polar residues" evidence="1">
    <location>
        <begin position="276"/>
        <end position="294"/>
    </location>
</feature>
<evidence type="ECO:0000313" key="2">
    <source>
        <dbReference type="EMBL" id="PWA03476.1"/>
    </source>
</evidence>
<feature type="compositionally biased region" description="Polar residues" evidence="1">
    <location>
        <begin position="480"/>
        <end position="495"/>
    </location>
</feature>
<dbReference type="AlphaFoldDB" id="A0A2U1JEE8"/>
<feature type="region of interest" description="Disordered" evidence="1">
    <location>
        <begin position="21"/>
        <end position="42"/>
    </location>
</feature>
<sequence length="604" mass="67465">MSYTPTHIVGNQIRFQNFSNNNRRTSNRLNGGSMINPETSQTSTNIYSQGFSSGVLNTDERFSRKQFQAPIGVDDYRNQRSSPYTPAIGQIQQRSRGNLQDGTAYFDQNQLKQSGNQYFDSRSSAYPIDERSRIYNKNVSDDFTANEYGKGFDNYSYRPQISGWDRNGQDFTFGNRQATPNGEYSGNSFGHGIRVDTRQSALSNVASQPEQEQLPSFLLNTAMGKSPTNTKSYIGMAQSRQPSPYRQNRTNPLKRSSTPEGIPVPKSRRVMGYGSGDSTYTPRSRSSIHGSINNDELPPIVTLDDDDMLNANSRKDGELFDPESTSKINSERGLLYELQDTLGGQETPKEYFDNDWEPADVLDMSLLIFGISDSSASLITEYCEQYGPLKAVLCAPEQGNWAVIVFEYPESSEKMYLASKESNGKILVGNGRFVFGVERATTEAIDIAKAGQRHLYSKKVDPSISKLKEGSVQSNRRESINSTSVNNNLGSSQTRFAKVYKGSDSERIKSRLRHRRLGADPPRRSSLKPINKETNYSPFKFNNQVRLPFADSPARITSTPLSQIRSQSNLQGNYTPSGSSSVTPLNIKPRSGFIQTAVDMLFGW</sequence>